<keyword evidence="3" id="KW-1185">Reference proteome</keyword>
<proteinExistence type="predicted"/>
<dbReference type="InParanoid" id="A0A067MNM0"/>
<dbReference type="Proteomes" id="UP000027195">
    <property type="component" value="Unassembled WGS sequence"/>
</dbReference>
<organism evidence="2 3">
    <name type="scientific">Botryobasidium botryosum (strain FD-172 SS1)</name>
    <dbReference type="NCBI Taxonomy" id="930990"/>
    <lineage>
        <taxon>Eukaryota</taxon>
        <taxon>Fungi</taxon>
        <taxon>Dikarya</taxon>
        <taxon>Basidiomycota</taxon>
        <taxon>Agaricomycotina</taxon>
        <taxon>Agaricomycetes</taxon>
        <taxon>Cantharellales</taxon>
        <taxon>Botryobasidiaceae</taxon>
        <taxon>Botryobasidium</taxon>
    </lineage>
</organism>
<feature type="compositionally biased region" description="Low complexity" evidence="1">
    <location>
        <begin position="1"/>
        <end position="10"/>
    </location>
</feature>
<name>A0A067MNM0_BOTB1</name>
<reference evidence="3" key="1">
    <citation type="journal article" date="2014" name="Proc. Natl. Acad. Sci. U.S.A.">
        <title>Extensive sampling of basidiomycete genomes demonstrates inadequacy of the white-rot/brown-rot paradigm for wood decay fungi.</title>
        <authorList>
            <person name="Riley R."/>
            <person name="Salamov A.A."/>
            <person name="Brown D.W."/>
            <person name="Nagy L.G."/>
            <person name="Floudas D."/>
            <person name="Held B.W."/>
            <person name="Levasseur A."/>
            <person name="Lombard V."/>
            <person name="Morin E."/>
            <person name="Otillar R."/>
            <person name="Lindquist E.A."/>
            <person name="Sun H."/>
            <person name="LaButti K.M."/>
            <person name="Schmutz J."/>
            <person name="Jabbour D."/>
            <person name="Luo H."/>
            <person name="Baker S.E."/>
            <person name="Pisabarro A.G."/>
            <person name="Walton J.D."/>
            <person name="Blanchette R.A."/>
            <person name="Henrissat B."/>
            <person name="Martin F."/>
            <person name="Cullen D."/>
            <person name="Hibbett D.S."/>
            <person name="Grigoriev I.V."/>
        </authorList>
    </citation>
    <scope>NUCLEOTIDE SEQUENCE [LARGE SCALE GENOMIC DNA]</scope>
    <source>
        <strain evidence="3">FD-172 SS1</strain>
    </source>
</reference>
<protein>
    <submittedName>
        <fullName evidence="2">Uncharacterized protein</fullName>
    </submittedName>
</protein>
<evidence type="ECO:0000313" key="3">
    <source>
        <dbReference type="Proteomes" id="UP000027195"/>
    </source>
</evidence>
<gene>
    <name evidence="2" type="ORF">BOTBODRAFT_368862</name>
</gene>
<accession>A0A067MNM0</accession>
<dbReference type="AlphaFoldDB" id="A0A067MNM0"/>
<dbReference type="EMBL" id="KL198043">
    <property type="protein sequence ID" value="KDQ13477.1"/>
    <property type="molecule type" value="Genomic_DNA"/>
</dbReference>
<dbReference type="HOGENOM" id="CLU_1547288_0_0_1"/>
<evidence type="ECO:0000256" key="1">
    <source>
        <dbReference type="SAM" id="MobiDB-lite"/>
    </source>
</evidence>
<feature type="region of interest" description="Disordered" evidence="1">
    <location>
        <begin position="1"/>
        <end position="50"/>
    </location>
</feature>
<evidence type="ECO:0000313" key="2">
    <source>
        <dbReference type="EMBL" id="KDQ13477.1"/>
    </source>
</evidence>
<sequence>MSRSAQSASSVPPPPTQALTPTPRIPRTMYSPEAPIPQPPSSAEDSLRHAQAPDGSCIAKFNGAHTSRPTPTLVLDDPFLITQRPTILLQPPICKPTRPLRVPLRLIMVRTLPNLRIYLGLTLISFTNDPILITQRPIFFQPPFCKPIHLSRAPLRLIMVRTLPNSRIHLGLC</sequence>